<accession>A0A9N9CYF7</accession>
<protein>
    <submittedName>
        <fullName evidence="1">7674_t:CDS:1</fullName>
    </submittedName>
</protein>
<dbReference type="Proteomes" id="UP000789759">
    <property type="component" value="Unassembled WGS sequence"/>
</dbReference>
<sequence>LDAYIRNQENCSKKYHSDNFNKLLKYYKKEILDSKYQQQVKEYPALKGLLEAVEENRIKD</sequence>
<reference evidence="1" key="1">
    <citation type="submission" date="2021-06" db="EMBL/GenBank/DDBJ databases">
        <authorList>
            <person name="Kallberg Y."/>
            <person name="Tangrot J."/>
            <person name="Rosling A."/>
        </authorList>
    </citation>
    <scope>NUCLEOTIDE SEQUENCE</scope>
    <source>
        <strain evidence="1">FL966</strain>
    </source>
</reference>
<organism evidence="1 2">
    <name type="scientific">Cetraspora pellucida</name>
    <dbReference type="NCBI Taxonomy" id="1433469"/>
    <lineage>
        <taxon>Eukaryota</taxon>
        <taxon>Fungi</taxon>
        <taxon>Fungi incertae sedis</taxon>
        <taxon>Mucoromycota</taxon>
        <taxon>Glomeromycotina</taxon>
        <taxon>Glomeromycetes</taxon>
        <taxon>Diversisporales</taxon>
        <taxon>Gigasporaceae</taxon>
        <taxon>Cetraspora</taxon>
    </lineage>
</organism>
<comment type="caution">
    <text evidence="1">The sequence shown here is derived from an EMBL/GenBank/DDBJ whole genome shotgun (WGS) entry which is preliminary data.</text>
</comment>
<dbReference type="AlphaFoldDB" id="A0A9N9CYF7"/>
<name>A0A9N9CYF7_9GLOM</name>
<feature type="non-terminal residue" evidence="1">
    <location>
        <position position="1"/>
    </location>
</feature>
<keyword evidence="2" id="KW-1185">Reference proteome</keyword>
<gene>
    <name evidence="1" type="ORF">CPELLU_LOCUS7711</name>
</gene>
<dbReference type="OrthoDB" id="10497468at2759"/>
<proteinExistence type="predicted"/>
<dbReference type="EMBL" id="CAJVQA010005262">
    <property type="protein sequence ID" value="CAG8616625.1"/>
    <property type="molecule type" value="Genomic_DNA"/>
</dbReference>
<evidence type="ECO:0000313" key="1">
    <source>
        <dbReference type="EMBL" id="CAG8616625.1"/>
    </source>
</evidence>
<evidence type="ECO:0000313" key="2">
    <source>
        <dbReference type="Proteomes" id="UP000789759"/>
    </source>
</evidence>